<accession>A0A380JT57</accession>
<dbReference type="AlphaFoldDB" id="A0A380JT57"/>
<protein>
    <submittedName>
        <fullName evidence="4">Membrane protein</fullName>
    </submittedName>
</protein>
<feature type="transmembrane region" description="Helical" evidence="1">
    <location>
        <begin position="22"/>
        <end position="41"/>
    </location>
</feature>
<evidence type="ECO:0000256" key="1">
    <source>
        <dbReference type="SAM" id="Phobius"/>
    </source>
</evidence>
<evidence type="ECO:0000259" key="2">
    <source>
        <dbReference type="Pfam" id="PF13791"/>
    </source>
</evidence>
<keyword evidence="1" id="KW-1133">Transmembrane helix</keyword>
<feature type="domain" description="Sigma factor regulator N-terminal" evidence="3">
    <location>
        <begin position="9"/>
        <end position="94"/>
    </location>
</feature>
<dbReference type="RefSeq" id="WP_115251119.1">
    <property type="nucleotide sequence ID" value="NZ_UHFF01000002.1"/>
</dbReference>
<keyword evidence="1" id="KW-0812">Transmembrane</keyword>
<dbReference type="EMBL" id="UHFF01000002">
    <property type="protein sequence ID" value="SUN47133.1"/>
    <property type="molecule type" value="Genomic_DNA"/>
</dbReference>
<dbReference type="Proteomes" id="UP000254461">
    <property type="component" value="Unassembled WGS sequence"/>
</dbReference>
<dbReference type="Pfam" id="PF13800">
    <property type="entry name" value="Sigma_reg_N"/>
    <property type="match status" value="1"/>
</dbReference>
<feature type="domain" description="Sigma factor regulator C-terminal" evidence="2">
    <location>
        <begin position="167"/>
        <end position="350"/>
    </location>
</feature>
<gene>
    <name evidence="4" type="ORF">NCTC12092_01323</name>
</gene>
<reference evidence="4 5" key="1">
    <citation type="submission" date="2018-06" db="EMBL/GenBank/DDBJ databases">
        <authorList>
            <consortium name="Pathogen Informatics"/>
            <person name="Doyle S."/>
        </authorList>
    </citation>
    <scope>NUCLEOTIDE SEQUENCE [LARGE SCALE GENOMIC DNA]</scope>
    <source>
        <strain evidence="4 5">NCTC12092</strain>
    </source>
</reference>
<dbReference type="InterPro" id="IPR029101">
    <property type="entry name" value="Sigma_reg_N"/>
</dbReference>
<name>A0A380JT57_9STRE</name>
<keyword evidence="1" id="KW-0472">Membrane</keyword>
<evidence type="ECO:0000313" key="5">
    <source>
        <dbReference type="Proteomes" id="UP000254461"/>
    </source>
</evidence>
<dbReference type="Pfam" id="PF13791">
    <property type="entry name" value="Sigma_reg_C"/>
    <property type="match status" value="1"/>
</dbReference>
<organism evidence="4 5">
    <name type="scientific">Streptococcus equi subsp. equi</name>
    <dbReference type="NCBI Taxonomy" id="148942"/>
    <lineage>
        <taxon>Bacteria</taxon>
        <taxon>Bacillati</taxon>
        <taxon>Bacillota</taxon>
        <taxon>Bacilli</taxon>
        <taxon>Lactobacillales</taxon>
        <taxon>Streptococcaceae</taxon>
        <taxon>Streptococcus</taxon>
    </lineage>
</organism>
<evidence type="ECO:0000313" key="4">
    <source>
        <dbReference type="EMBL" id="SUN47133.1"/>
    </source>
</evidence>
<sequence>MTISTDFEAIAKRHKRRLTLKYVVLSAGLALVALVLGYMGLNRLTSMNGQYLMAYYNNRIQIAYPNIDVNSFFYNANSQFTGELHSERTKNIAGISVPFEPYRAPYSLVLRRTDSSNEYLVSGDDGRSTYTRGTHYKMPRFFNTKAKVTESNHDKPTQDLDFIADMSGQAVEVAITFDKPYLLSDIVKLVPDQLKLNWIWIGTESSYDTSGLFPANLYGFKPDWKANMTYKEQKQLDEKINNILKKDNGADLSKLNAAYDKPVTPTVALQNSYDTFRHYLQEAVDNHWINNTYGDANGTHLSEQEDVALFLKNNRNVKTAKFAGIILTGKAEQFASLKTADWIYASNIGQSVTIQPYHQLTK</sequence>
<proteinExistence type="predicted"/>
<dbReference type="InterPro" id="IPR025672">
    <property type="entry name" value="Sigma_reg_C_dom"/>
</dbReference>
<evidence type="ECO:0000259" key="3">
    <source>
        <dbReference type="Pfam" id="PF13800"/>
    </source>
</evidence>